<dbReference type="Pfam" id="PF14559">
    <property type="entry name" value="TPR_19"/>
    <property type="match status" value="1"/>
</dbReference>
<dbReference type="InterPro" id="IPR019734">
    <property type="entry name" value="TPR_rpt"/>
</dbReference>
<evidence type="ECO:0000313" key="4">
    <source>
        <dbReference type="Proteomes" id="UP000739538"/>
    </source>
</evidence>
<organism evidence="3 4">
    <name type="scientific">Eiseniibacteriota bacterium</name>
    <dbReference type="NCBI Taxonomy" id="2212470"/>
    <lineage>
        <taxon>Bacteria</taxon>
        <taxon>Candidatus Eiseniibacteriota</taxon>
    </lineage>
</organism>
<dbReference type="Gene3D" id="1.25.40.10">
    <property type="entry name" value="Tetratricopeptide repeat domain"/>
    <property type="match status" value="1"/>
</dbReference>
<accession>A0A956SGI3</accession>
<protein>
    <submittedName>
        <fullName evidence="3">Tetratricopeptide repeat protein</fullName>
    </submittedName>
</protein>
<dbReference type="InterPro" id="IPR017850">
    <property type="entry name" value="Alkaline_phosphatase_core_sf"/>
</dbReference>
<dbReference type="PANTHER" id="PTHR45586">
    <property type="entry name" value="TPR REPEAT-CONTAINING PROTEIN PA4667"/>
    <property type="match status" value="1"/>
</dbReference>
<dbReference type="Gene3D" id="3.40.720.10">
    <property type="entry name" value="Alkaline Phosphatase, subunit A"/>
    <property type="match status" value="1"/>
</dbReference>
<feature type="non-terminal residue" evidence="3">
    <location>
        <position position="1"/>
    </location>
</feature>
<dbReference type="Proteomes" id="UP000739538">
    <property type="component" value="Unassembled WGS sequence"/>
</dbReference>
<sequence>YGWSPYRAVVAEGHKFILAPRPELYDLDADPGETTNLYDQQPERAQRMLEHVADRMERDHSAANLALDQATIDKLRSLGYVAGGGASSTGPLPDAKDMLWAIDAFDQARDRLLEKDVDGAGARLDQVLAQDPKNRFARRMKSWVLIQQGRGKEAEELCRAILREEPDAADIGATERRLTEAVLLQGDARRARDMTEQLLDGDSAQEGDASTIELLTLAIRTRAADGDLSGAKSALDQARRLDPKRIEPIVAYGNALERALRWSEAGEFYRKEMERFGNHIELLAGLASVDLHEGRGQEAANRATAVVQADPTHAKGNYVLGNVLVLSGKPGQAVGNFVQAAKTEPGNPEYQARLGNHCLAGQNFPKAVEHLSRAIDLGRNDATTRAALGMAQAALGDRQIAKKNLQAALDQSPPEPLRKQILDALMTIAEAGSTGTGAGR</sequence>
<dbReference type="SUPFAM" id="SSF48452">
    <property type="entry name" value="TPR-like"/>
    <property type="match status" value="2"/>
</dbReference>
<dbReference type="InterPro" id="IPR051012">
    <property type="entry name" value="CellSynth/LPSAsmb/PSIAsmb"/>
</dbReference>
<comment type="caution">
    <text evidence="3">The sequence shown here is derived from an EMBL/GenBank/DDBJ whole genome shotgun (WGS) entry which is preliminary data.</text>
</comment>
<keyword evidence="1" id="KW-0677">Repeat</keyword>
<evidence type="ECO:0000313" key="3">
    <source>
        <dbReference type="EMBL" id="MCA9757448.1"/>
    </source>
</evidence>
<evidence type="ECO:0000256" key="1">
    <source>
        <dbReference type="ARBA" id="ARBA00022737"/>
    </source>
</evidence>
<dbReference type="AlphaFoldDB" id="A0A956SGI3"/>
<dbReference type="SUPFAM" id="SSF53649">
    <property type="entry name" value="Alkaline phosphatase-like"/>
    <property type="match status" value="1"/>
</dbReference>
<dbReference type="PANTHER" id="PTHR45586:SF1">
    <property type="entry name" value="LIPOPOLYSACCHARIDE ASSEMBLY PROTEIN B"/>
    <property type="match status" value="1"/>
</dbReference>
<dbReference type="Pfam" id="PF13432">
    <property type="entry name" value="TPR_16"/>
    <property type="match status" value="1"/>
</dbReference>
<keyword evidence="2" id="KW-0802">TPR repeat</keyword>
<reference evidence="3" key="2">
    <citation type="journal article" date="2021" name="Microbiome">
        <title>Successional dynamics and alternative stable states in a saline activated sludge microbial community over 9 years.</title>
        <authorList>
            <person name="Wang Y."/>
            <person name="Ye J."/>
            <person name="Ju F."/>
            <person name="Liu L."/>
            <person name="Boyd J.A."/>
            <person name="Deng Y."/>
            <person name="Parks D.H."/>
            <person name="Jiang X."/>
            <person name="Yin X."/>
            <person name="Woodcroft B.J."/>
            <person name="Tyson G.W."/>
            <person name="Hugenholtz P."/>
            <person name="Polz M.F."/>
            <person name="Zhang T."/>
        </authorList>
    </citation>
    <scope>NUCLEOTIDE SEQUENCE</scope>
    <source>
        <strain evidence="3">HKST-UBA02</strain>
    </source>
</reference>
<dbReference type="SMART" id="SM00028">
    <property type="entry name" value="TPR"/>
    <property type="match status" value="3"/>
</dbReference>
<gene>
    <name evidence="3" type="ORF">KDA27_16710</name>
</gene>
<name>A0A956SGI3_UNCEI</name>
<evidence type="ECO:0000256" key="2">
    <source>
        <dbReference type="ARBA" id="ARBA00022803"/>
    </source>
</evidence>
<reference evidence="3" key="1">
    <citation type="submission" date="2020-04" db="EMBL/GenBank/DDBJ databases">
        <authorList>
            <person name="Zhang T."/>
        </authorList>
    </citation>
    <scope>NUCLEOTIDE SEQUENCE</scope>
    <source>
        <strain evidence="3">HKST-UBA02</strain>
    </source>
</reference>
<dbReference type="InterPro" id="IPR011990">
    <property type="entry name" value="TPR-like_helical_dom_sf"/>
</dbReference>
<proteinExistence type="predicted"/>
<dbReference type="EMBL" id="JAGQHS010000100">
    <property type="protein sequence ID" value="MCA9757448.1"/>
    <property type="molecule type" value="Genomic_DNA"/>
</dbReference>